<keyword evidence="3" id="KW-0472">Membrane</keyword>
<keyword evidence="2" id="KW-0548">Nucleotidyltransferase</keyword>
<reference evidence="4 5" key="1">
    <citation type="submission" date="2019-07" db="EMBL/GenBank/DDBJ databases">
        <title>WGS assembly of Gossypium tomentosum.</title>
        <authorList>
            <person name="Chen Z.J."/>
            <person name="Sreedasyam A."/>
            <person name="Ando A."/>
            <person name="Song Q."/>
            <person name="De L."/>
            <person name="Hulse-Kemp A."/>
            <person name="Ding M."/>
            <person name="Ye W."/>
            <person name="Kirkbride R."/>
            <person name="Jenkins J."/>
            <person name="Plott C."/>
            <person name="Lovell J."/>
            <person name="Lin Y.-M."/>
            <person name="Vaughn R."/>
            <person name="Liu B."/>
            <person name="Li W."/>
            <person name="Simpson S."/>
            <person name="Scheffler B."/>
            <person name="Saski C."/>
            <person name="Grover C."/>
            <person name="Hu G."/>
            <person name="Conover J."/>
            <person name="Carlson J."/>
            <person name="Shu S."/>
            <person name="Boston L."/>
            <person name="Williams M."/>
            <person name="Peterson D."/>
            <person name="Mcgee K."/>
            <person name="Jones D."/>
            <person name="Wendel J."/>
            <person name="Stelly D."/>
            <person name="Grimwood J."/>
            <person name="Schmutz J."/>
        </authorList>
    </citation>
    <scope>NUCLEOTIDE SEQUENCE [LARGE SCALE GENOMIC DNA]</scope>
    <source>
        <strain evidence="4">7179.01</strain>
    </source>
</reference>
<evidence type="ECO:0000256" key="2">
    <source>
        <dbReference type="ARBA" id="ARBA00022695"/>
    </source>
</evidence>
<dbReference type="AlphaFoldDB" id="A0A5D2K7P8"/>
<evidence type="ECO:0000313" key="5">
    <source>
        <dbReference type="Proteomes" id="UP000322667"/>
    </source>
</evidence>
<keyword evidence="3" id="KW-1133">Transmembrane helix</keyword>
<dbReference type="Pfam" id="PF01704">
    <property type="entry name" value="UDPGP"/>
    <property type="match status" value="1"/>
</dbReference>
<feature type="transmembrane region" description="Helical" evidence="3">
    <location>
        <begin position="74"/>
        <end position="98"/>
    </location>
</feature>
<organism evidence="4 5">
    <name type="scientific">Gossypium tomentosum</name>
    <name type="common">Hawaiian cotton</name>
    <name type="synonym">Gossypium sandvicense</name>
    <dbReference type="NCBI Taxonomy" id="34277"/>
    <lineage>
        <taxon>Eukaryota</taxon>
        <taxon>Viridiplantae</taxon>
        <taxon>Streptophyta</taxon>
        <taxon>Embryophyta</taxon>
        <taxon>Tracheophyta</taxon>
        <taxon>Spermatophyta</taxon>
        <taxon>Magnoliopsida</taxon>
        <taxon>eudicotyledons</taxon>
        <taxon>Gunneridae</taxon>
        <taxon>Pentapetalae</taxon>
        <taxon>rosids</taxon>
        <taxon>malvids</taxon>
        <taxon>Malvales</taxon>
        <taxon>Malvaceae</taxon>
        <taxon>Malvoideae</taxon>
        <taxon>Gossypium</taxon>
    </lineage>
</organism>
<dbReference type="GO" id="GO:0070569">
    <property type="term" value="F:uridylyltransferase activity"/>
    <property type="evidence" value="ECO:0007669"/>
    <property type="project" value="InterPro"/>
</dbReference>
<keyword evidence="1" id="KW-0808">Transferase</keyword>
<evidence type="ECO:0000256" key="3">
    <source>
        <dbReference type="SAM" id="Phobius"/>
    </source>
</evidence>
<sequence length="224" mass="25744">MPEEARNRRCKLLLFSLLLVTSYCLKFMVTNLLQRKLFIFLRIEAKLFRVELGSPALVSLFPVLYLPSIPGLPLLLLFVFISLSFILPKTPLTCHFFLTYRARLIFIMSLKSNISLKSLKSKTLLRSLWAKRRIQLEPNNLLHFWIHFIFQFHQLPNFISQRYINSCALSDITESKQLLDKLVVVKYNGALGKNMGFGGPKWGLENTIKGKTSDIVIPIQAVAS</sequence>
<name>A0A5D2K7P8_GOSTO</name>
<protein>
    <submittedName>
        <fullName evidence="4">Uncharacterized protein</fullName>
    </submittedName>
</protein>
<feature type="transmembrane region" description="Helical" evidence="3">
    <location>
        <begin position="12"/>
        <end position="29"/>
    </location>
</feature>
<dbReference type="InterPro" id="IPR029044">
    <property type="entry name" value="Nucleotide-diphossugar_trans"/>
</dbReference>
<keyword evidence="3" id="KW-0812">Transmembrane</keyword>
<proteinExistence type="predicted"/>
<accession>A0A5D2K7P8</accession>
<dbReference type="Proteomes" id="UP000322667">
    <property type="component" value="Chromosome D07"/>
</dbReference>
<dbReference type="Gene3D" id="3.90.550.10">
    <property type="entry name" value="Spore Coat Polysaccharide Biosynthesis Protein SpsA, Chain A"/>
    <property type="match status" value="1"/>
</dbReference>
<evidence type="ECO:0000313" key="4">
    <source>
        <dbReference type="EMBL" id="TYH63060.1"/>
    </source>
</evidence>
<gene>
    <name evidence="4" type="ORF">ES332_D07G164000v1</name>
</gene>
<evidence type="ECO:0000256" key="1">
    <source>
        <dbReference type="ARBA" id="ARBA00022679"/>
    </source>
</evidence>
<dbReference type="EMBL" id="CM017629">
    <property type="protein sequence ID" value="TYH63060.1"/>
    <property type="molecule type" value="Genomic_DNA"/>
</dbReference>
<dbReference type="InterPro" id="IPR002618">
    <property type="entry name" value="UDPGP_fam"/>
</dbReference>
<keyword evidence="5" id="KW-1185">Reference proteome</keyword>